<dbReference type="Pfam" id="PF00561">
    <property type="entry name" value="Abhydrolase_1"/>
    <property type="match status" value="1"/>
</dbReference>
<dbReference type="GO" id="GO:0047372">
    <property type="term" value="F:monoacylglycerol lipase activity"/>
    <property type="evidence" value="ECO:0007669"/>
    <property type="project" value="TreeGrafter"/>
</dbReference>
<dbReference type="InterPro" id="IPR000073">
    <property type="entry name" value="AB_hydrolase_1"/>
</dbReference>
<dbReference type="PANTHER" id="PTHR43798:SF5">
    <property type="entry name" value="MONOACYLGLYCEROL LIPASE ABHD6"/>
    <property type="match status" value="1"/>
</dbReference>
<gene>
    <name evidence="2" type="ORF">Csp_A11310</name>
</gene>
<dbReference type="InterPro" id="IPR000639">
    <property type="entry name" value="Epox_hydrolase-like"/>
</dbReference>
<evidence type="ECO:0000259" key="1">
    <source>
        <dbReference type="Pfam" id="PF00561"/>
    </source>
</evidence>
<reference evidence="2" key="1">
    <citation type="journal article" date="2010" name="Nature">
        <title>The dynamic genome of Hydra.</title>
        <authorList>
            <person name="Chapman J.A."/>
            <person name="Kirkness E.F."/>
            <person name="Simakov O."/>
            <person name="Hampson S.E."/>
            <person name="Mitros T."/>
            <person name="Weinmaier T."/>
            <person name="Rattei T."/>
            <person name="Balasubramanian P.G."/>
            <person name="Borman J."/>
            <person name="Busam D."/>
            <person name="Disbennett K."/>
            <person name="Pfannkoch C."/>
            <person name="Sumin N."/>
            <person name="Sutton G."/>
            <person name="Viswanathan L."/>
            <person name="Walenz B."/>
            <person name="Goodstein D.M."/>
            <person name="Hellsten U."/>
            <person name="Kawashima T."/>
            <person name="Prochnik S.E."/>
            <person name="Putnam N.H."/>
            <person name="Shu S."/>
            <person name="Blumberg B."/>
            <person name="Dana C.E."/>
            <person name="Gee L."/>
            <person name="Kibler D.F."/>
            <person name="Law L."/>
            <person name="Lindgens D."/>
            <person name="Martinez D.E."/>
            <person name="Peng J."/>
            <person name="Wigge P.A."/>
            <person name="Bertulat B."/>
            <person name="Guder C."/>
            <person name="Nakamura Y."/>
            <person name="Ozbek S."/>
            <person name="Watanabe H."/>
            <person name="Khalturin K."/>
            <person name="Hemmrich G."/>
            <person name="Franke A."/>
            <person name="Augustin R."/>
            <person name="Fraune S."/>
            <person name="Hayakawa E."/>
            <person name="Hayakawa S."/>
            <person name="Hirose M."/>
            <person name="Hwang J."/>
            <person name="Ikeo K."/>
            <person name="Nishimiya-Fujisawa C."/>
            <person name="Ogura A."/>
            <person name="Takahashi T."/>
            <person name="Steinmetz P.R."/>
            <person name="Zhang X."/>
            <person name="Aufschnaiter R."/>
            <person name="Eder M.K."/>
            <person name="Gorny A.K."/>
            <person name="Salvenmoser W."/>
            <person name="Heimberg A.M."/>
            <person name="Wheeler B.M."/>
            <person name="Peterson K.J."/>
            <person name="Boettger A."/>
            <person name="Tischler P."/>
            <person name="Wolf A."/>
            <person name="Gojobori T."/>
            <person name="Remington K.A."/>
            <person name="Strausberg R.L."/>
            <person name="Venter J."/>
            <person name="Technau U."/>
            <person name="Hobmayer B."/>
            <person name="Bosch T.C."/>
            <person name="Holstein T.W."/>
            <person name="Fujisawa T."/>
            <person name="Bode H.R."/>
            <person name="David C.N."/>
            <person name="Rokhsar D.S."/>
            <person name="Steele R.E."/>
        </authorList>
    </citation>
    <scope>NUCLEOTIDE SEQUENCE</scope>
</reference>
<dbReference type="GO" id="GO:0046464">
    <property type="term" value="P:acylglycerol catabolic process"/>
    <property type="evidence" value="ECO:0007669"/>
    <property type="project" value="TreeGrafter"/>
</dbReference>
<dbReference type="EMBL" id="FN543104">
    <property type="protein sequence ID" value="CBA29272.1"/>
    <property type="molecule type" value="Genomic_DNA"/>
</dbReference>
<dbReference type="PANTHER" id="PTHR43798">
    <property type="entry name" value="MONOACYLGLYCEROL LIPASE"/>
    <property type="match status" value="1"/>
</dbReference>
<keyword evidence="2" id="KW-0378">Hydrolase</keyword>
<dbReference type="InterPro" id="IPR050266">
    <property type="entry name" value="AB_hydrolase_sf"/>
</dbReference>
<keyword evidence="2" id="KW-0808">Transferase</keyword>
<dbReference type="AlphaFoldDB" id="C9YAI0"/>
<name>C9YAI0_CURXX</name>
<dbReference type="GO" id="GO:0016020">
    <property type="term" value="C:membrane"/>
    <property type="evidence" value="ECO:0007669"/>
    <property type="project" value="TreeGrafter"/>
</dbReference>
<dbReference type="PRINTS" id="PR00412">
    <property type="entry name" value="EPOXHYDRLASE"/>
</dbReference>
<dbReference type="InterPro" id="IPR029058">
    <property type="entry name" value="AB_hydrolase_fold"/>
</dbReference>
<accession>C9YAI0</accession>
<proteinExistence type="predicted"/>
<dbReference type="GO" id="GO:0016746">
    <property type="term" value="F:acyltransferase activity"/>
    <property type="evidence" value="ECO:0007669"/>
    <property type="project" value="UniProtKB-KW"/>
</dbReference>
<sequence>MFIQLKPDTASRWGLGLERKRSGLVLKSQAIAGFDIPYLEGGQGEVLVLVHGFGGDKDNFTRMARFLTPHYRVIQPDLPGFGDATRDPAARYRMADQVERLHAFFQALGVQKMIFGGNSMGGFIACEYAARYPDQVKALWLLDAAGTATAHDSPMLQHYLATGESPLLLRSQADVARLIRATMARPPYFPGFLKRTLGARAIADYPLHSEIIKDLSQHSPMLETRYTTLPTPALIVWGAEDGILNPAASQVQEQLFPRHQTIIMQGIGHLPMLEAPAQTAQDFMKFAKTLPA</sequence>
<protein>
    <recommendedName>
        <fullName evidence="1">AB hydrolase-1 domain-containing protein</fullName>
    </recommendedName>
</protein>
<dbReference type="SUPFAM" id="SSF53474">
    <property type="entry name" value="alpha/beta-Hydrolases"/>
    <property type="match status" value="1"/>
</dbReference>
<organism evidence="2">
    <name type="scientific">Curvibacter symbiont subsp. Hydra magnipapillata</name>
    <dbReference type="NCBI Taxonomy" id="667019"/>
    <lineage>
        <taxon>Bacteria</taxon>
        <taxon>Pseudomonadati</taxon>
        <taxon>Pseudomonadota</taxon>
        <taxon>Betaproteobacteria</taxon>
        <taxon>Burkholderiales</taxon>
        <taxon>Comamonadaceae</taxon>
        <taxon>Curvibacter</taxon>
    </lineage>
</organism>
<evidence type="ECO:0000313" key="2">
    <source>
        <dbReference type="EMBL" id="CBA29272.1"/>
    </source>
</evidence>
<dbReference type="Gene3D" id="3.40.50.1820">
    <property type="entry name" value="alpha/beta hydrolase"/>
    <property type="match status" value="1"/>
</dbReference>
<dbReference type="PRINTS" id="PR00111">
    <property type="entry name" value="ABHYDROLASE"/>
</dbReference>
<keyword evidence="2" id="KW-0012">Acyltransferase</keyword>
<feature type="domain" description="AB hydrolase-1" evidence="1">
    <location>
        <begin position="46"/>
        <end position="276"/>
    </location>
</feature>